<evidence type="ECO:0000256" key="4">
    <source>
        <dbReference type="ARBA" id="ARBA00023004"/>
    </source>
</evidence>
<evidence type="ECO:0000256" key="7">
    <source>
        <dbReference type="RuleBase" id="RU003357"/>
    </source>
</evidence>
<evidence type="ECO:0000256" key="2">
    <source>
        <dbReference type="ARBA" id="ARBA00022448"/>
    </source>
</evidence>
<dbReference type="InterPro" id="IPR036942">
    <property type="entry name" value="Beta-barrel_TonB_sf"/>
</dbReference>
<keyword evidence="3" id="KW-0410">Iron transport</keyword>
<feature type="signal peptide" evidence="8">
    <location>
        <begin position="1"/>
        <end position="48"/>
    </location>
</feature>
<keyword evidence="8" id="KW-0732">Signal</keyword>
<evidence type="ECO:0000256" key="8">
    <source>
        <dbReference type="SAM" id="SignalP"/>
    </source>
</evidence>
<organism evidence="10 11">
    <name type="scientific">Aurantiacibacter xanthus</name>
    <dbReference type="NCBI Taxonomy" id="1784712"/>
    <lineage>
        <taxon>Bacteria</taxon>
        <taxon>Pseudomonadati</taxon>
        <taxon>Pseudomonadota</taxon>
        <taxon>Alphaproteobacteria</taxon>
        <taxon>Sphingomonadales</taxon>
        <taxon>Erythrobacteraceae</taxon>
        <taxon>Aurantiacibacter</taxon>
    </lineage>
</organism>
<gene>
    <name evidence="10" type="ORF">D2V17_14645</name>
</gene>
<dbReference type="Gene3D" id="2.40.170.20">
    <property type="entry name" value="TonB-dependent receptor, beta-barrel domain"/>
    <property type="match status" value="1"/>
</dbReference>
<dbReference type="SUPFAM" id="SSF56935">
    <property type="entry name" value="Porins"/>
    <property type="match status" value="1"/>
</dbReference>
<feature type="domain" description="Secretin/TonB short N-terminal" evidence="9">
    <location>
        <begin position="73"/>
        <end position="123"/>
    </location>
</feature>
<dbReference type="AlphaFoldDB" id="A0A3A1P0V2"/>
<evidence type="ECO:0000313" key="10">
    <source>
        <dbReference type="EMBL" id="RIV82557.1"/>
    </source>
</evidence>
<dbReference type="GO" id="GO:0009279">
    <property type="term" value="C:cell outer membrane"/>
    <property type="evidence" value="ECO:0007669"/>
    <property type="project" value="UniProtKB-SubCell"/>
</dbReference>
<dbReference type="PANTHER" id="PTHR40980:SF4">
    <property type="entry name" value="TONB-DEPENDENT RECEPTOR-LIKE BETA-BARREL DOMAIN-CONTAINING PROTEIN"/>
    <property type="match status" value="1"/>
</dbReference>
<keyword evidence="11" id="KW-1185">Reference proteome</keyword>
<dbReference type="NCBIfam" id="TIGR01782">
    <property type="entry name" value="TonB-Xanth-Caul"/>
    <property type="match status" value="1"/>
</dbReference>
<keyword evidence="3" id="KW-0406">Ion transport</keyword>
<proteinExistence type="inferred from homology"/>
<keyword evidence="2" id="KW-0813">Transport</keyword>
<dbReference type="Pfam" id="PF07660">
    <property type="entry name" value="STN"/>
    <property type="match status" value="1"/>
</dbReference>
<dbReference type="PANTHER" id="PTHR40980">
    <property type="entry name" value="PLUG DOMAIN-CONTAINING PROTEIN"/>
    <property type="match status" value="1"/>
</dbReference>
<evidence type="ECO:0000313" key="11">
    <source>
        <dbReference type="Proteomes" id="UP000265366"/>
    </source>
</evidence>
<keyword evidence="6" id="KW-0998">Cell outer membrane</keyword>
<comment type="similarity">
    <text evidence="7">Belongs to the TonB-dependent receptor family.</text>
</comment>
<accession>A0A3A1P0V2</accession>
<evidence type="ECO:0000256" key="5">
    <source>
        <dbReference type="ARBA" id="ARBA00023136"/>
    </source>
</evidence>
<evidence type="ECO:0000259" key="9">
    <source>
        <dbReference type="SMART" id="SM00965"/>
    </source>
</evidence>
<dbReference type="InterPro" id="IPR037066">
    <property type="entry name" value="Plug_dom_sf"/>
</dbReference>
<evidence type="ECO:0000256" key="3">
    <source>
        <dbReference type="ARBA" id="ARBA00022496"/>
    </source>
</evidence>
<dbReference type="InterPro" id="IPR000531">
    <property type="entry name" value="Beta-barrel_TonB"/>
</dbReference>
<comment type="subcellular location">
    <subcellularLocation>
        <location evidence="1 7">Cell outer membrane</location>
    </subcellularLocation>
</comment>
<dbReference type="GO" id="GO:0006826">
    <property type="term" value="P:iron ion transport"/>
    <property type="evidence" value="ECO:0007669"/>
    <property type="project" value="UniProtKB-KW"/>
</dbReference>
<dbReference type="InterPro" id="IPR010104">
    <property type="entry name" value="TonB_rcpt_bac"/>
</dbReference>
<dbReference type="Pfam" id="PF00593">
    <property type="entry name" value="TonB_dep_Rec_b-barrel"/>
    <property type="match status" value="1"/>
</dbReference>
<evidence type="ECO:0000256" key="6">
    <source>
        <dbReference type="ARBA" id="ARBA00023237"/>
    </source>
</evidence>
<evidence type="ECO:0000256" key="1">
    <source>
        <dbReference type="ARBA" id="ARBA00004442"/>
    </source>
</evidence>
<dbReference type="Gene3D" id="2.170.130.10">
    <property type="entry name" value="TonB-dependent receptor, plug domain"/>
    <property type="match status" value="1"/>
</dbReference>
<dbReference type="InterPro" id="IPR011662">
    <property type="entry name" value="Secretin/TonB_short_N"/>
</dbReference>
<dbReference type="EMBL" id="QXFM01000117">
    <property type="protein sequence ID" value="RIV82557.1"/>
    <property type="molecule type" value="Genomic_DNA"/>
</dbReference>
<dbReference type="Pfam" id="PF07715">
    <property type="entry name" value="Plug"/>
    <property type="match status" value="1"/>
</dbReference>
<feature type="chain" id="PRO_5017276320" evidence="8">
    <location>
        <begin position="49"/>
        <end position="1014"/>
    </location>
</feature>
<dbReference type="Gene3D" id="3.55.50.30">
    <property type="match status" value="1"/>
</dbReference>
<keyword evidence="7" id="KW-0798">TonB box</keyword>
<dbReference type="OrthoDB" id="5476657at2"/>
<sequence length="1014" mass="109954">MAWLSRADRMSQRTLGRMLGQLRSSATRPGMVLVAGAMAAAAAAPAQARDVSFAVPAGPLSGAIAAFSRDSGMQIIARPEVLRGKRTRGLSGRMSVERALQLLLRGTGLESQRRGVVILIVESTAPVRRSQPPAPPPAARIAPVQDTRPLIVTGQRMANQFSVETKVSAVGIVDAVTGDDMRRLPDSTVVDALRRIPGISVVAIADDEHPRDVPIAPVVRGLTQAYNNITLNGLPIASIGVPDAISNSASRGGRMDLLPASAISRLTVIKTFTPELDANAIGGAIDMETLMPFSGSGDSFLVAEARLSEASQRSAISPQSPFGGNASITAGHVFGPDRRFGVLLAADVQKLDNSSDVHGNADGNFFTYYTADGQRVSDFARSNGILVPREDKSWYNESTRRRWGLRAAVEARPSDRLSLAALAGLYRFDDGFTRNEIVISANDAAVAEQTATSGRFERGSVQVGYRDGVTRSAVRLLQVSAEWEPSPRDRISLSGSLSQASLDEPYRMAKYTAGTDGEGEVVGSPAFGFAYDTSGFHHSFAVAPEAYSDLAAYAPTYWRNRSRMARSRADAARADWQHNMEGSLGFAAGLAWKATRYTYAFENDEYRLPGTSASLGTAGAVRDVLRRWNRSALPLIVIDPAAAWQMLEDNFASAIRTDPTDDRVRDNFSHRERTLAGYAMARYQHEGLELIGGVRAEQTWAQTLANRKLLSRWEPLDTRSDYLELLPSLLANVQLAEALKLRAAYSRTMGRPGFEAYAPRQSVRFAVGDDEGDPDALGVTVMLGNPEIRPRISDNFDLSLEWELPRAAGGLVSLALFRKNIADEIFDAVTSGYAFGGVFYRKATVTRPENASKASVSGLELGVSVASLELLAAPLEPFGLSANWTLLRGALEVPVPGGPVRELDRLVGQPSQIRNLSVYYTRARLELRAAMNWTGRALRRLQVDNPMEDVYWAPRRQIDMQARYRLADGVSLVLEVANLTEERLESVTGPAQTWLKDSYSVPRTVSLGVSAKIG</sequence>
<comment type="caution">
    <text evidence="10">The sequence shown here is derived from an EMBL/GenBank/DDBJ whole genome shotgun (WGS) entry which is preliminary data.</text>
</comment>
<keyword evidence="5 7" id="KW-0472">Membrane</keyword>
<dbReference type="SMART" id="SM00965">
    <property type="entry name" value="STN"/>
    <property type="match status" value="1"/>
</dbReference>
<protein>
    <submittedName>
        <fullName evidence="10">TonB-dependent receptor</fullName>
    </submittedName>
</protein>
<dbReference type="Proteomes" id="UP000265366">
    <property type="component" value="Unassembled WGS sequence"/>
</dbReference>
<dbReference type="InterPro" id="IPR012910">
    <property type="entry name" value="Plug_dom"/>
</dbReference>
<name>A0A3A1P0V2_9SPHN</name>
<keyword evidence="4" id="KW-0408">Iron</keyword>
<reference evidence="10 11" key="1">
    <citation type="submission" date="2018-08" db="EMBL/GenBank/DDBJ databases">
        <title>Erythrobacter zhengii sp.nov., a bacterium isolated from deep-sea sediment.</title>
        <authorList>
            <person name="Fang C."/>
            <person name="Wu Y.-H."/>
            <person name="Sun C."/>
            <person name="Wang H."/>
            <person name="Cheng H."/>
            <person name="Meng F.-X."/>
            <person name="Wang C.-S."/>
            <person name="Xu X.-W."/>
        </authorList>
    </citation>
    <scope>NUCLEOTIDE SEQUENCE [LARGE SCALE GENOMIC DNA]</scope>
    <source>
        <strain evidence="10 11">CCTCC AB 2015396</strain>
    </source>
</reference>
<keyword evidence="10" id="KW-0675">Receptor</keyword>